<dbReference type="PANTHER" id="PTHR43616">
    <property type="entry name" value="GLYCEROL DEHYDROGENASE"/>
    <property type="match status" value="1"/>
</dbReference>
<reference evidence="7 8" key="1">
    <citation type="submission" date="2018-11" db="EMBL/GenBank/DDBJ databases">
        <title>Genome sequence of strain 7197.</title>
        <authorList>
            <person name="Gao J."/>
            <person name="Sun J."/>
        </authorList>
    </citation>
    <scope>NUCLEOTIDE SEQUENCE [LARGE SCALE GENOMIC DNA]</scope>
    <source>
        <strain evidence="7 8">7197</strain>
    </source>
</reference>
<sequence length="376" mass="40531">MRRVEDTMIVRAAPQEYICGQGCWNLLEHHLERRGISSALVVRGGRSWEAAKGYFPDFKRLELQFYRYGGECTYAERDVIASEVTRLGLQAIIAVGGGKVSDSAKAAAALLRIPVIILPTLAATCSAWSSLSVMYDEAGTMVGFEVFPGSNALVLLDPRVILDSPPELLVAGIGDTLAKWYEADAIISHLSSPSEEIALAHYAARRCRDNLMAHSAEALAAQESGELKDAFVRVVETNILTAGLVGGFGEDYGRTAGAHSIHDALTILPETHRLLHGSKVAYGVLVQLVLEGKLEEIGRLLPFYEEIGLPATLKDMGLSGLTREGRLSVAARAVEPSASIHRMEGTFDAVKVADAMEELESLVSALRARETAAACR</sequence>
<dbReference type="SUPFAM" id="SSF56796">
    <property type="entry name" value="Dehydroquinate synthase-like"/>
    <property type="match status" value="1"/>
</dbReference>
<feature type="binding site" evidence="5">
    <location>
        <position position="135"/>
    </location>
    <ligand>
        <name>NAD(+)</name>
        <dbReference type="ChEBI" id="CHEBI:57540"/>
    </ligand>
</feature>
<dbReference type="CDD" id="cd08172">
    <property type="entry name" value="GlyDH-like"/>
    <property type="match status" value="1"/>
</dbReference>
<dbReference type="OrthoDB" id="5198708at2"/>
<dbReference type="InterPro" id="IPR018211">
    <property type="entry name" value="ADH_Fe_CS"/>
</dbReference>
<comment type="cofactor">
    <cofactor evidence="4">
        <name>Zn(2+)</name>
        <dbReference type="ChEBI" id="CHEBI:29105"/>
    </cofactor>
    <text evidence="4">Binds 1 zinc ion per subunit.</text>
</comment>
<keyword evidence="3" id="KW-0560">Oxidoreductase</keyword>
<keyword evidence="8" id="KW-1185">Reference proteome</keyword>
<comment type="similarity">
    <text evidence="1">Belongs to the iron-containing alcohol dehydrogenase family.</text>
</comment>
<dbReference type="InterPro" id="IPR001670">
    <property type="entry name" value="ADH_Fe/GldA"/>
</dbReference>
<evidence type="ECO:0000256" key="1">
    <source>
        <dbReference type="ARBA" id="ARBA00007358"/>
    </source>
</evidence>
<organism evidence="7 8">
    <name type="scientific">Paenibacillus rhizophilus</name>
    <dbReference type="NCBI Taxonomy" id="1850366"/>
    <lineage>
        <taxon>Bacteria</taxon>
        <taxon>Bacillati</taxon>
        <taxon>Bacillota</taxon>
        <taxon>Bacilli</taxon>
        <taxon>Bacillales</taxon>
        <taxon>Paenibacillaceae</taxon>
        <taxon>Paenibacillus</taxon>
    </lineage>
</organism>
<comment type="caution">
    <text evidence="7">The sequence shown here is derived from an EMBL/GenBank/DDBJ whole genome shotgun (WGS) entry which is preliminary data.</text>
</comment>
<dbReference type="Pfam" id="PF00465">
    <property type="entry name" value="Fe-ADH"/>
    <property type="match status" value="1"/>
</dbReference>
<feature type="binding site" evidence="4">
    <location>
        <position position="259"/>
    </location>
    <ligand>
        <name>glycerol</name>
        <dbReference type="ChEBI" id="CHEBI:17754"/>
    </ligand>
</feature>
<evidence type="ECO:0000313" key="8">
    <source>
        <dbReference type="Proteomes" id="UP000282529"/>
    </source>
</evidence>
<dbReference type="EMBL" id="RQPI01000004">
    <property type="protein sequence ID" value="RQW12055.1"/>
    <property type="molecule type" value="Genomic_DNA"/>
</dbReference>
<feature type="binding site" evidence="5">
    <location>
        <position position="131"/>
    </location>
    <ligand>
        <name>NAD(+)</name>
        <dbReference type="ChEBI" id="CHEBI:57540"/>
    </ligand>
</feature>
<evidence type="ECO:0000256" key="5">
    <source>
        <dbReference type="PIRSR" id="PIRSR000112-3"/>
    </source>
</evidence>
<dbReference type="Gene3D" id="3.40.50.1970">
    <property type="match status" value="1"/>
</dbReference>
<dbReference type="GO" id="GO:0046872">
    <property type="term" value="F:metal ion binding"/>
    <property type="evidence" value="ECO:0007669"/>
    <property type="project" value="UniProtKB-KW"/>
</dbReference>
<accession>A0A3N9P8T8</accession>
<dbReference type="RefSeq" id="WP_124695461.1">
    <property type="nucleotide sequence ID" value="NZ_JBHUFE010000026.1"/>
</dbReference>
<evidence type="ECO:0000256" key="3">
    <source>
        <dbReference type="ARBA" id="ARBA00023002"/>
    </source>
</evidence>
<keyword evidence="4" id="KW-0862">Zinc</keyword>
<protein>
    <submittedName>
        <fullName evidence="7">Iron-containing alcohol dehydrogenase family protein</fullName>
    </submittedName>
</protein>
<name>A0A3N9P8T8_9BACL</name>
<dbReference type="PROSITE" id="PS00913">
    <property type="entry name" value="ADH_IRON_1"/>
    <property type="match status" value="1"/>
</dbReference>
<dbReference type="Gene3D" id="1.20.1090.10">
    <property type="entry name" value="Dehydroquinate synthase-like - alpha domain"/>
    <property type="match status" value="1"/>
</dbReference>
<evidence type="ECO:0000256" key="4">
    <source>
        <dbReference type="PIRSR" id="PIRSR000112-1"/>
    </source>
</evidence>
<evidence type="ECO:0000313" key="7">
    <source>
        <dbReference type="EMBL" id="RQW12055.1"/>
    </source>
</evidence>
<feature type="binding site" evidence="4">
    <location>
        <position position="175"/>
    </location>
    <ligand>
        <name>glycerol</name>
        <dbReference type="ChEBI" id="CHEBI:17754"/>
    </ligand>
</feature>
<keyword evidence="5" id="KW-0520">NAD</keyword>
<dbReference type="InterPro" id="IPR016205">
    <property type="entry name" value="Glycerol_DH"/>
</dbReference>
<dbReference type="PANTHER" id="PTHR43616:SF3">
    <property type="entry name" value="HYDROXYCARBOXYLATE DEHYDROGENASE A"/>
    <property type="match status" value="1"/>
</dbReference>
<feature type="domain" description="Alcohol dehydrogenase iron-type/glycerol dehydrogenase GldA" evidence="6">
    <location>
        <begin position="14"/>
        <end position="157"/>
    </location>
</feature>
<proteinExistence type="inferred from homology"/>
<dbReference type="AlphaFoldDB" id="A0A3N9P8T8"/>
<keyword evidence="2 4" id="KW-0479">Metal-binding</keyword>
<dbReference type="Proteomes" id="UP000282529">
    <property type="component" value="Unassembled WGS sequence"/>
</dbReference>
<evidence type="ECO:0000259" key="6">
    <source>
        <dbReference type="Pfam" id="PF00465"/>
    </source>
</evidence>
<gene>
    <name evidence="7" type="ORF">EH198_10430</name>
</gene>
<feature type="binding site" evidence="5">
    <location>
        <position position="129"/>
    </location>
    <ligand>
        <name>NAD(+)</name>
        <dbReference type="ChEBI" id="CHEBI:57540"/>
    </ligand>
</feature>
<feature type="binding site" evidence="5">
    <location>
        <begin position="98"/>
        <end position="102"/>
    </location>
    <ligand>
        <name>NAD(+)</name>
        <dbReference type="ChEBI" id="CHEBI:57540"/>
    </ligand>
</feature>
<dbReference type="PIRSF" id="PIRSF000112">
    <property type="entry name" value="Glycerol_dehydrogenase"/>
    <property type="match status" value="1"/>
</dbReference>
<dbReference type="GO" id="GO:0016614">
    <property type="term" value="F:oxidoreductase activity, acting on CH-OH group of donors"/>
    <property type="evidence" value="ECO:0007669"/>
    <property type="project" value="InterPro"/>
</dbReference>
<evidence type="ECO:0000256" key="2">
    <source>
        <dbReference type="ARBA" id="ARBA00022723"/>
    </source>
</evidence>
<feature type="binding site" evidence="4">
    <location>
        <position position="276"/>
    </location>
    <ligand>
        <name>glycerol</name>
        <dbReference type="ChEBI" id="CHEBI:17754"/>
    </ligand>
</feature>